<protein>
    <submittedName>
        <fullName evidence="5">Gfo/Idh/MocA family oxidoreductase</fullName>
    </submittedName>
</protein>
<evidence type="ECO:0000256" key="2">
    <source>
        <dbReference type="SAM" id="MobiDB-lite"/>
    </source>
</evidence>
<evidence type="ECO:0000313" key="5">
    <source>
        <dbReference type="EMBL" id="RRD51499.1"/>
    </source>
</evidence>
<organism evidence="5 6">
    <name type="scientific">Arachnia propionica</name>
    <dbReference type="NCBI Taxonomy" id="1750"/>
    <lineage>
        <taxon>Bacteria</taxon>
        <taxon>Bacillati</taxon>
        <taxon>Actinomycetota</taxon>
        <taxon>Actinomycetes</taxon>
        <taxon>Propionibacteriales</taxon>
        <taxon>Propionibacteriaceae</taxon>
        <taxon>Arachnia</taxon>
    </lineage>
</organism>
<gene>
    <name evidence="5" type="ORF">EII35_01050</name>
</gene>
<dbReference type="Gene3D" id="3.40.50.720">
    <property type="entry name" value="NAD(P)-binding Rossmann-like Domain"/>
    <property type="match status" value="1"/>
</dbReference>
<dbReference type="PANTHER" id="PTHR43377:SF1">
    <property type="entry name" value="BILIVERDIN REDUCTASE A"/>
    <property type="match status" value="1"/>
</dbReference>
<comment type="similarity">
    <text evidence="1">Belongs to the Gfo/Idh/MocA family.</text>
</comment>
<name>A0A3P1WY62_9ACTN</name>
<reference evidence="5 6" key="1">
    <citation type="submission" date="2018-11" db="EMBL/GenBank/DDBJ databases">
        <title>Genomes From Bacteria Associated with the Canine Oral Cavity: a Test Case for Automated Genome-Based Taxonomic Assignment.</title>
        <authorList>
            <person name="Coil D.A."/>
            <person name="Jospin G."/>
            <person name="Darling A.E."/>
            <person name="Wallis C."/>
            <person name="Davis I.J."/>
            <person name="Harris S."/>
            <person name="Eisen J.A."/>
            <person name="Holcombe L.J."/>
            <person name="O'Flynn C."/>
        </authorList>
    </citation>
    <scope>NUCLEOTIDE SEQUENCE [LARGE SCALE GENOMIC DNA]</scope>
    <source>
        <strain evidence="5 6">OH2822_COT-296</strain>
    </source>
</reference>
<dbReference type="SUPFAM" id="SSF51735">
    <property type="entry name" value="NAD(P)-binding Rossmann-fold domains"/>
    <property type="match status" value="1"/>
</dbReference>
<feature type="region of interest" description="Disordered" evidence="2">
    <location>
        <begin position="364"/>
        <end position="386"/>
    </location>
</feature>
<dbReference type="InterPro" id="IPR036291">
    <property type="entry name" value="NAD(P)-bd_dom_sf"/>
</dbReference>
<dbReference type="Proteomes" id="UP000280935">
    <property type="component" value="Unassembled WGS sequence"/>
</dbReference>
<dbReference type="AlphaFoldDB" id="A0A3P1WY62"/>
<dbReference type="GO" id="GO:0000166">
    <property type="term" value="F:nucleotide binding"/>
    <property type="evidence" value="ECO:0007669"/>
    <property type="project" value="InterPro"/>
</dbReference>
<dbReference type="PANTHER" id="PTHR43377">
    <property type="entry name" value="BILIVERDIN REDUCTASE A"/>
    <property type="match status" value="1"/>
</dbReference>
<sequence length="386" mass="42007">MRTIGYAVVGTGYFGAELARTLQGLPAARVTAVLDPDNAHAVAAEIGCDVETNLDALSSRPDVDAVIVASPSHRHKDAVMAAARHGRHVMCEKPIALTHGDCDEMVSAAQRASTVFMAGHIMHFFDGVRRVKRLIADGVLGELLFAHSARNGWEEPGPEVSWKKGRATSGGHLYHHIHELDCIQHLMGPATRVSMMGGRVAHRGDDAWDEDDLLLLQLGFRDGGHGICEYGSAFRWPEHHILIQGTLGAARIDLMESTVTVRTAEDEERFGLHRNPVEDEDRARIYRARQADGAIQYGAPGHRPPLWLRGAIEEELAFFNDVLHGAPVPDEFAPLLTGEAARDSIATADAATLSLRHGRTVDIAEITGRETQPGDPRAAQENPQKT</sequence>
<dbReference type="EMBL" id="RQYT01000001">
    <property type="protein sequence ID" value="RRD51499.1"/>
    <property type="molecule type" value="Genomic_DNA"/>
</dbReference>
<dbReference type="Pfam" id="PF02894">
    <property type="entry name" value="GFO_IDH_MocA_C"/>
    <property type="match status" value="1"/>
</dbReference>
<accession>A0A3P1WY62</accession>
<dbReference type="InterPro" id="IPR004104">
    <property type="entry name" value="Gfo/Idh/MocA-like_OxRdtase_C"/>
</dbReference>
<evidence type="ECO:0000313" key="6">
    <source>
        <dbReference type="Proteomes" id="UP000280935"/>
    </source>
</evidence>
<dbReference type="OrthoDB" id="179913at2"/>
<dbReference type="Gene3D" id="3.30.360.10">
    <property type="entry name" value="Dihydrodipicolinate Reductase, domain 2"/>
    <property type="match status" value="1"/>
</dbReference>
<dbReference type="RefSeq" id="WP_125226601.1">
    <property type="nucleotide sequence ID" value="NZ_RQYT01000001.1"/>
</dbReference>
<evidence type="ECO:0000259" key="3">
    <source>
        <dbReference type="Pfam" id="PF01408"/>
    </source>
</evidence>
<evidence type="ECO:0000256" key="1">
    <source>
        <dbReference type="ARBA" id="ARBA00010928"/>
    </source>
</evidence>
<feature type="domain" description="Gfo/Idh/MocA-like oxidoreductase N-terminal" evidence="3">
    <location>
        <begin position="5"/>
        <end position="120"/>
    </location>
</feature>
<proteinExistence type="inferred from homology"/>
<evidence type="ECO:0000259" key="4">
    <source>
        <dbReference type="Pfam" id="PF02894"/>
    </source>
</evidence>
<dbReference type="InterPro" id="IPR051450">
    <property type="entry name" value="Gfo/Idh/MocA_Oxidoreductases"/>
</dbReference>
<dbReference type="SUPFAM" id="SSF55347">
    <property type="entry name" value="Glyceraldehyde-3-phosphate dehydrogenase-like, C-terminal domain"/>
    <property type="match status" value="1"/>
</dbReference>
<dbReference type="InterPro" id="IPR000683">
    <property type="entry name" value="Gfo/Idh/MocA-like_OxRdtase_N"/>
</dbReference>
<dbReference type="Pfam" id="PF01408">
    <property type="entry name" value="GFO_IDH_MocA"/>
    <property type="match status" value="1"/>
</dbReference>
<feature type="domain" description="Gfo/Idh/MocA-like oxidoreductase C-terminal" evidence="4">
    <location>
        <begin position="132"/>
        <end position="363"/>
    </location>
</feature>
<comment type="caution">
    <text evidence="5">The sequence shown here is derived from an EMBL/GenBank/DDBJ whole genome shotgun (WGS) entry which is preliminary data.</text>
</comment>